<evidence type="ECO:0000313" key="3">
    <source>
        <dbReference type="Proteomes" id="UP000242501"/>
    </source>
</evidence>
<keyword evidence="3" id="KW-1185">Reference proteome</keyword>
<dbReference type="RefSeq" id="WP_092748891.1">
    <property type="nucleotide sequence ID" value="NZ_FMYL01000008.1"/>
</dbReference>
<dbReference type="AlphaFoldDB" id="A0A1G6ID18"/>
<keyword evidence="1" id="KW-0472">Membrane</keyword>
<name>A0A1G6ID18_9GAMM</name>
<feature type="transmembrane region" description="Helical" evidence="1">
    <location>
        <begin position="20"/>
        <end position="41"/>
    </location>
</feature>
<evidence type="ECO:0000313" key="2">
    <source>
        <dbReference type="EMBL" id="SDC04300.1"/>
    </source>
</evidence>
<dbReference type="Proteomes" id="UP000242501">
    <property type="component" value="Unassembled WGS sequence"/>
</dbReference>
<keyword evidence="1" id="KW-0812">Transmembrane</keyword>
<reference evidence="3" key="1">
    <citation type="submission" date="2016-09" db="EMBL/GenBank/DDBJ databases">
        <authorList>
            <person name="Varghese N."/>
            <person name="Submissions S."/>
        </authorList>
    </citation>
    <scope>NUCLEOTIDE SEQUENCE [LARGE SCALE GENOMIC DNA]</scope>
    <source>
        <strain evidence="3">ANC 4422</strain>
    </source>
</reference>
<accession>A0A1G6ID18</accession>
<sequence length="108" mass="13097">MFNFVQFPFKNESLKLALVYLHRFMPIFLILVVFIFGYFLLKNPISDRQYTQVQQISEQMKYRQTESMAKVLLQQDHVTTRDYFRLLHAYHTEQKSIKTYPAIQVKTR</sequence>
<organism evidence="2 3">
    <name type="scientific">Acinetobacter boissieri</name>
    <dbReference type="NCBI Taxonomy" id="1219383"/>
    <lineage>
        <taxon>Bacteria</taxon>
        <taxon>Pseudomonadati</taxon>
        <taxon>Pseudomonadota</taxon>
        <taxon>Gammaproteobacteria</taxon>
        <taxon>Moraxellales</taxon>
        <taxon>Moraxellaceae</taxon>
        <taxon>Acinetobacter</taxon>
    </lineage>
</organism>
<dbReference type="EMBL" id="FMYL01000008">
    <property type="protein sequence ID" value="SDC04300.1"/>
    <property type="molecule type" value="Genomic_DNA"/>
</dbReference>
<proteinExistence type="predicted"/>
<keyword evidence="1" id="KW-1133">Transmembrane helix</keyword>
<dbReference type="OrthoDB" id="6713346at2"/>
<protein>
    <submittedName>
        <fullName evidence="2">Uncharacterized protein</fullName>
    </submittedName>
</protein>
<evidence type="ECO:0000256" key="1">
    <source>
        <dbReference type="SAM" id="Phobius"/>
    </source>
</evidence>
<gene>
    <name evidence="2" type="ORF">SAMN05421733_10866</name>
</gene>